<dbReference type="EMBL" id="BAAAKJ010000137">
    <property type="protein sequence ID" value="GAA1393709.1"/>
    <property type="molecule type" value="Genomic_DNA"/>
</dbReference>
<accession>A0ABN1Y1L3</accession>
<sequence>MTYARFNSLDGLLQRGRGLGAVQALKARQAAAPFVYDGIRRDWRWDGIDDRSLYLARLVRDLELSPTPVVELLAGDEEQCERAADVLELLALEGCDEAREAIRSHIRKGPHWVSVLEAVADRWPLEWWEDLGEVARARIRGEPEPPWFIEPWIRFGIQVQRPEPAPPPPDLTNLTDGELLDLLARSQPGAAAKDDALRELSRRDPVEQLIPLVPSLGTPDGRRPLPRLTRAVDRLGALAVPAARRWICDERPWLARLGADVLSDHLGPEVIPVLIAQLADQWRTRTWCGPKTTARRLARFGPDAADAVPYLRRLWLHTPHSYERAAYLEALAAIDTDGLQHAYTESLWDCEDQARLLGITHAPNCPETLTRIAALRDDPIEEPEVRAAARTRLSTLSPNHS</sequence>
<evidence type="ECO:0000313" key="2">
    <source>
        <dbReference type="Proteomes" id="UP001499863"/>
    </source>
</evidence>
<organism evidence="1 2">
    <name type="scientific">Kitasatospora putterlickiae</name>
    <dbReference type="NCBI Taxonomy" id="221725"/>
    <lineage>
        <taxon>Bacteria</taxon>
        <taxon>Bacillati</taxon>
        <taxon>Actinomycetota</taxon>
        <taxon>Actinomycetes</taxon>
        <taxon>Kitasatosporales</taxon>
        <taxon>Streptomycetaceae</taxon>
        <taxon>Kitasatospora</taxon>
    </lineage>
</organism>
<evidence type="ECO:0008006" key="3">
    <source>
        <dbReference type="Google" id="ProtNLM"/>
    </source>
</evidence>
<reference evidence="1 2" key="1">
    <citation type="journal article" date="2019" name="Int. J. Syst. Evol. Microbiol.">
        <title>The Global Catalogue of Microorganisms (GCM) 10K type strain sequencing project: providing services to taxonomists for standard genome sequencing and annotation.</title>
        <authorList>
            <consortium name="The Broad Institute Genomics Platform"/>
            <consortium name="The Broad Institute Genome Sequencing Center for Infectious Disease"/>
            <person name="Wu L."/>
            <person name="Ma J."/>
        </authorList>
    </citation>
    <scope>NUCLEOTIDE SEQUENCE [LARGE SCALE GENOMIC DNA]</scope>
    <source>
        <strain evidence="1 2">JCM 12393</strain>
    </source>
</reference>
<protein>
    <recommendedName>
        <fullName evidence="3">HEAT repeat domain-containing protein</fullName>
    </recommendedName>
</protein>
<gene>
    <name evidence="1" type="ORF">GCM10009639_27110</name>
</gene>
<comment type="caution">
    <text evidence="1">The sequence shown here is derived from an EMBL/GenBank/DDBJ whole genome shotgun (WGS) entry which is preliminary data.</text>
</comment>
<proteinExistence type="predicted"/>
<name>A0ABN1Y1L3_9ACTN</name>
<dbReference type="Gene3D" id="1.25.10.10">
    <property type="entry name" value="Leucine-rich Repeat Variant"/>
    <property type="match status" value="1"/>
</dbReference>
<dbReference type="Proteomes" id="UP001499863">
    <property type="component" value="Unassembled WGS sequence"/>
</dbReference>
<dbReference type="InterPro" id="IPR011989">
    <property type="entry name" value="ARM-like"/>
</dbReference>
<evidence type="ECO:0000313" key="1">
    <source>
        <dbReference type="EMBL" id="GAA1393709.1"/>
    </source>
</evidence>
<keyword evidence="2" id="KW-1185">Reference proteome</keyword>